<keyword evidence="3" id="KW-1185">Reference proteome</keyword>
<sequence length="111" mass="12704">MTPTDGFTRCDVWPPGKALLWRVHPFRHLLALHPLVEDPMLGDRRRTGMRSVALIANPREGWWLARRWALMKDALSSASKVSADARMAGFLSSPMGTWPPLRQKKRMRPCK</sequence>
<dbReference type="EMBL" id="CP017476">
    <property type="protein sequence ID" value="AOW11861.1"/>
    <property type="molecule type" value="Genomic_DNA"/>
</dbReference>
<proteinExistence type="predicted"/>
<dbReference type="Proteomes" id="UP000185680">
    <property type="component" value="Chromosome"/>
</dbReference>
<organism evidence="1 4">
    <name type="scientific">Hydrogenophaga crassostreae</name>
    <dbReference type="NCBI Taxonomy" id="1763535"/>
    <lineage>
        <taxon>Bacteria</taxon>
        <taxon>Pseudomonadati</taxon>
        <taxon>Pseudomonadota</taxon>
        <taxon>Betaproteobacteria</taxon>
        <taxon>Burkholderiales</taxon>
        <taxon>Comamonadaceae</taxon>
        <taxon>Hydrogenophaga</taxon>
    </lineage>
</organism>
<reference evidence="1 4" key="2">
    <citation type="submission" date="2016-10" db="EMBL/GenBank/DDBJ databases">
        <title>Hydorgenophaga sp. LPB0072 isolated from gastropod.</title>
        <authorList>
            <person name="Kim E."/>
            <person name="Yi H."/>
        </authorList>
    </citation>
    <scope>NUCLEOTIDE SEQUENCE [LARGE SCALE GENOMIC DNA]</scope>
    <source>
        <strain evidence="1 4">LPB0072</strain>
    </source>
</reference>
<gene>
    <name evidence="1" type="ORF">LPB072_02250</name>
    <name evidence="2" type="ORF">LPB72_08700</name>
</gene>
<name>A0A162P7Y2_9BURK</name>
<evidence type="ECO:0000313" key="1">
    <source>
        <dbReference type="EMBL" id="AOW11861.1"/>
    </source>
</evidence>
<dbReference type="AlphaFoldDB" id="A0A162P7Y2"/>
<dbReference type="Proteomes" id="UP000185657">
    <property type="component" value="Unassembled WGS sequence"/>
</dbReference>
<evidence type="ECO:0000313" key="4">
    <source>
        <dbReference type="Proteomes" id="UP000185680"/>
    </source>
</evidence>
<dbReference type="STRING" id="1763535.LPB072_02250"/>
<protein>
    <submittedName>
        <fullName evidence="1">Uncharacterized protein</fullName>
    </submittedName>
</protein>
<evidence type="ECO:0000313" key="2">
    <source>
        <dbReference type="EMBL" id="OAD42291.1"/>
    </source>
</evidence>
<accession>A0A162P7Y2</accession>
<reference evidence="2 3" key="1">
    <citation type="submission" date="2016-02" db="EMBL/GenBank/DDBJ databases">
        <title>Draft genome sequence of Hydrogenophaga sp. LPB0072.</title>
        <authorList>
            <person name="Shin S.-K."/>
            <person name="Yi H."/>
        </authorList>
    </citation>
    <scope>NUCLEOTIDE SEQUENCE [LARGE SCALE GENOMIC DNA]</scope>
    <source>
        <strain evidence="2 3">LPB0072</strain>
    </source>
</reference>
<dbReference type="KEGG" id="hyl:LPB072_02250"/>
<dbReference type="EMBL" id="LVWD01000009">
    <property type="protein sequence ID" value="OAD42291.1"/>
    <property type="molecule type" value="Genomic_DNA"/>
</dbReference>
<evidence type="ECO:0000313" key="3">
    <source>
        <dbReference type="Proteomes" id="UP000185657"/>
    </source>
</evidence>